<evidence type="ECO:0000313" key="3">
    <source>
        <dbReference type="Proteomes" id="UP000010478"/>
    </source>
</evidence>
<dbReference type="SUPFAM" id="SSF140869">
    <property type="entry name" value="GUN4-like"/>
    <property type="match status" value="1"/>
</dbReference>
<proteinExistence type="predicted"/>
<reference evidence="2 3" key="1">
    <citation type="submission" date="2012-05" db="EMBL/GenBank/DDBJ databases">
        <title>Finished chromosome of genome of Oscillatoria sp. PCC 7112.</title>
        <authorList>
            <consortium name="US DOE Joint Genome Institute"/>
            <person name="Gugger M."/>
            <person name="Coursin T."/>
            <person name="Rippka R."/>
            <person name="Tandeau De Marsac N."/>
            <person name="Huntemann M."/>
            <person name="Wei C.-L."/>
            <person name="Han J."/>
            <person name="Detter J.C."/>
            <person name="Han C."/>
            <person name="Tapia R."/>
            <person name="Davenport K."/>
            <person name="Daligault H."/>
            <person name="Erkkila T."/>
            <person name="Gu W."/>
            <person name="Munk A.C.C."/>
            <person name="Teshima H."/>
            <person name="Xu Y."/>
            <person name="Chain P."/>
            <person name="Chen A."/>
            <person name="Krypides N."/>
            <person name="Mavromatis K."/>
            <person name="Markowitz V."/>
            <person name="Szeto E."/>
            <person name="Ivanova N."/>
            <person name="Mikhailova N."/>
            <person name="Ovchinnikova G."/>
            <person name="Pagani I."/>
            <person name="Pati A."/>
            <person name="Goodwin L."/>
            <person name="Peters L."/>
            <person name="Pitluck S."/>
            <person name="Woyke T."/>
            <person name="Kerfeld C."/>
        </authorList>
    </citation>
    <scope>NUCLEOTIDE SEQUENCE [LARGE SCALE GENOMIC DNA]</scope>
    <source>
        <strain evidence="2 3">PCC 7112</strain>
    </source>
</reference>
<organism evidence="2 3">
    <name type="scientific">Phormidium nigroviride PCC 7112</name>
    <dbReference type="NCBI Taxonomy" id="179408"/>
    <lineage>
        <taxon>Bacteria</taxon>
        <taxon>Bacillati</taxon>
        <taxon>Cyanobacteriota</taxon>
        <taxon>Cyanophyceae</taxon>
        <taxon>Oscillatoriophycideae</taxon>
        <taxon>Oscillatoriales</taxon>
        <taxon>Oscillatoriaceae</taxon>
        <taxon>Phormidium</taxon>
    </lineage>
</organism>
<evidence type="ECO:0000313" key="2">
    <source>
        <dbReference type="EMBL" id="AFZ06095.1"/>
    </source>
</evidence>
<dbReference type="Gene3D" id="1.25.40.620">
    <property type="match status" value="1"/>
</dbReference>
<accession>K9VFU3</accession>
<dbReference type="CDD" id="cd16383">
    <property type="entry name" value="GUN4"/>
    <property type="match status" value="1"/>
</dbReference>
<dbReference type="HOGENOM" id="CLU_067449_2_1_3"/>
<dbReference type="PANTHER" id="PTHR34800:SF1">
    <property type="entry name" value="TETRAPYRROLE-BINDING PROTEIN, CHLOROPLASTIC"/>
    <property type="match status" value="1"/>
</dbReference>
<dbReference type="Proteomes" id="UP000010478">
    <property type="component" value="Chromosome"/>
</dbReference>
<dbReference type="AlphaFoldDB" id="K9VFU3"/>
<dbReference type="PANTHER" id="PTHR34800">
    <property type="entry name" value="TETRAPYRROLE-BINDING PROTEIN, CHLOROPLASTIC"/>
    <property type="match status" value="1"/>
</dbReference>
<dbReference type="GO" id="GO:0046906">
    <property type="term" value="F:tetrapyrrole binding"/>
    <property type="evidence" value="ECO:0007669"/>
    <property type="project" value="TreeGrafter"/>
</dbReference>
<dbReference type="STRING" id="179408.Osc7112_1579"/>
<keyword evidence="3" id="KW-1185">Reference proteome</keyword>
<protein>
    <submittedName>
        <fullName evidence="2">GUN4 domain protein</fullName>
    </submittedName>
</protein>
<dbReference type="Gene3D" id="1.10.10.1770">
    <property type="entry name" value="Gun4-like"/>
    <property type="match status" value="1"/>
</dbReference>
<dbReference type="RefSeq" id="WP_015175413.1">
    <property type="nucleotide sequence ID" value="NC_019729.1"/>
</dbReference>
<sequence>MSDFQSLNYDNQFLNLASESGADYTQLRKFLAEGKFKEADCETQQIILWVACCEKLGYLGHSDWVNFPCTDLQTINQLWVKYSNERFGFSVQRSIWQQAGKDYDKFCEYVKWDLFNSRMTYELRAPLGHLPHTFVYWLGHRSVIVPGGNSWGLGLHWLDSKLSACHL</sequence>
<dbReference type="InterPro" id="IPR008629">
    <property type="entry name" value="GUN4-like"/>
</dbReference>
<gene>
    <name evidence="2" type="ORF">Osc7112_1579</name>
</gene>
<dbReference type="eggNOG" id="COG1196">
    <property type="taxonomic scope" value="Bacteria"/>
</dbReference>
<dbReference type="EMBL" id="CP003614">
    <property type="protein sequence ID" value="AFZ06095.1"/>
    <property type="molecule type" value="Genomic_DNA"/>
</dbReference>
<dbReference type="OrthoDB" id="7915178at2"/>
<dbReference type="Pfam" id="PF05419">
    <property type="entry name" value="GUN4"/>
    <property type="match status" value="1"/>
</dbReference>
<dbReference type="KEGG" id="oni:Osc7112_1579"/>
<evidence type="ECO:0000259" key="1">
    <source>
        <dbReference type="Pfam" id="PF05419"/>
    </source>
</evidence>
<feature type="domain" description="GUN4-like" evidence="1">
    <location>
        <begin position="18"/>
        <end position="133"/>
    </location>
</feature>
<name>K9VFU3_9CYAN</name>
<dbReference type="InterPro" id="IPR037215">
    <property type="entry name" value="GUN4-like_sf"/>
</dbReference>